<dbReference type="SUPFAM" id="SSF52821">
    <property type="entry name" value="Rhodanese/Cell cycle control phosphatase"/>
    <property type="match status" value="2"/>
</dbReference>
<dbReference type="EMBL" id="BAAAOH010000001">
    <property type="protein sequence ID" value="GAA1972911.1"/>
    <property type="molecule type" value="Genomic_DNA"/>
</dbReference>
<dbReference type="InterPro" id="IPR001307">
    <property type="entry name" value="Thiosulphate_STrfase_CS"/>
</dbReference>
<feature type="domain" description="Rhodanese" evidence="4">
    <location>
        <begin position="163"/>
        <end position="274"/>
    </location>
</feature>
<organism evidence="5 6">
    <name type="scientific">Microbacterium pumilum</name>
    <dbReference type="NCBI Taxonomy" id="344165"/>
    <lineage>
        <taxon>Bacteria</taxon>
        <taxon>Bacillati</taxon>
        <taxon>Actinomycetota</taxon>
        <taxon>Actinomycetes</taxon>
        <taxon>Micrococcales</taxon>
        <taxon>Microbacteriaceae</taxon>
        <taxon>Microbacterium</taxon>
    </lineage>
</organism>
<dbReference type="PROSITE" id="PS50206">
    <property type="entry name" value="RHODANESE_3"/>
    <property type="match status" value="2"/>
</dbReference>
<dbReference type="CDD" id="cd01449">
    <property type="entry name" value="TST_Repeat_2"/>
    <property type="match status" value="1"/>
</dbReference>
<keyword evidence="2" id="KW-0677">Repeat</keyword>
<feature type="region of interest" description="Disordered" evidence="3">
    <location>
        <begin position="182"/>
        <end position="207"/>
    </location>
</feature>
<dbReference type="InterPro" id="IPR045078">
    <property type="entry name" value="TST/MPST-like"/>
</dbReference>
<gene>
    <name evidence="5" type="ORF">GCM10009777_01210</name>
</gene>
<protein>
    <submittedName>
        <fullName evidence="5">Sulfurtransferase</fullName>
    </submittedName>
</protein>
<dbReference type="PROSITE" id="PS00380">
    <property type="entry name" value="RHODANESE_1"/>
    <property type="match status" value="1"/>
</dbReference>
<dbReference type="RefSeq" id="WP_344057511.1">
    <property type="nucleotide sequence ID" value="NZ_BAAAOH010000001.1"/>
</dbReference>
<feature type="domain" description="Rhodanese" evidence="4">
    <location>
        <begin position="17"/>
        <end position="135"/>
    </location>
</feature>
<evidence type="ECO:0000313" key="5">
    <source>
        <dbReference type="EMBL" id="GAA1972911.1"/>
    </source>
</evidence>
<evidence type="ECO:0000256" key="3">
    <source>
        <dbReference type="SAM" id="MobiDB-lite"/>
    </source>
</evidence>
<dbReference type="InterPro" id="IPR036873">
    <property type="entry name" value="Rhodanese-like_dom_sf"/>
</dbReference>
<keyword evidence="6" id="KW-1185">Reference proteome</keyword>
<dbReference type="SMART" id="SM00450">
    <property type="entry name" value="RHOD"/>
    <property type="match status" value="2"/>
</dbReference>
<dbReference type="Pfam" id="PF00581">
    <property type="entry name" value="Rhodanese"/>
    <property type="match status" value="2"/>
</dbReference>
<dbReference type="InterPro" id="IPR001763">
    <property type="entry name" value="Rhodanese-like_dom"/>
</dbReference>
<evidence type="ECO:0000259" key="4">
    <source>
        <dbReference type="PROSITE" id="PS50206"/>
    </source>
</evidence>
<evidence type="ECO:0000256" key="2">
    <source>
        <dbReference type="ARBA" id="ARBA00022737"/>
    </source>
</evidence>
<dbReference type="Proteomes" id="UP001500326">
    <property type="component" value="Unassembled WGS sequence"/>
</dbReference>
<keyword evidence="1" id="KW-0808">Transferase</keyword>
<dbReference type="PANTHER" id="PTHR11364">
    <property type="entry name" value="THIOSULFATE SULFERTANSFERASE"/>
    <property type="match status" value="1"/>
</dbReference>
<proteinExistence type="predicted"/>
<comment type="caution">
    <text evidence="5">The sequence shown here is derived from an EMBL/GenBank/DDBJ whole genome shotgun (WGS) entry which is preliminary data.</text>
</comment>
<name>A0ABN2RQC7_9MICO</name>
<dbReference type="Gene3D" id="3.40.250.10">
    <property type="entry name" value="Rhodanese-like domain"/>
    <property type="match status" value="2"/>
</dbReference>
<evidence type="ECO:0000313" key="6">
    <source>
        <dbReference type="Proteomes" id="UP001500326"/>
    </source>
</evidence>
<dbReference type="PANTHER" id="PTHR11364:SF27">
    <property type="entry name" value="SULFURTRANSFERASE"/>
    <property type="match status" value="1"/>
</dbReference>
<sequence length="293" mass="31374">MSDILISPAELAQRLDAGERVRILDVRWRLDRPDGRPEYLAGHIPGAVYVDLDNELAEHGEPGDGRHPLPSLERLQTAAQRWGIDPGDGVVVYDDLKSLSAARAWWLLTDAGIPHVRILDGSLRGWTDAGHPLEDGDVVPALGGVELSRGHLAALSIDAVAELAEDGVVLDVRAPERYLGDAEPIDPRAGHIPGARNLPTTGNVDSAGRFLDSEELRRRFEDAGATADEPVGVYCGSGITASHAYVALALAGFEPQLYPGSWSQWSNHPDRPVATGPHPDDAATAGVLEKEQS</sequence>
<dbReference type="CDD" id="cd01448">
    <property type="entry name" value="TST_Repeat_1"/>
    <property type="match status" value="1"/>
</dbReference>
<accession>A0ABN2RQC7</accession>
<feature type="region of interest" description="Disordered" evidence="3">
    <location>
        <begin position="268"/>
        <end position="293"/>
    </location>
</feature>
<reference evidence="5 6" key="1">
    <citation type="journal article" date="2019" name="Int. J. Syst. Evol. Microbiol.">
        <title>The Global Catalogue of Microorganisms (GCM) 10K type strain sequencing project: providing services to taxonomists for standard genome sequencing and annotation.</title>
        <authorList>
            <consortium name="The Broad Institute Genomics Platform"/>
            <consortium name="The Broad Institute Genome Sequencing Center for Infectious Disease"/>
            <person name="Wu L."/>
            <person name="Ma J."/>
        </authorList>
    </citation>
    <scope>NUCLEOTIDE SEQUENCE [LARGE SCALE GENOMIC DNA]</scope>
    <source>
        <strain evidence="5 6">JCM 14902</strain>
    </source>
</reference>
<evidence type="ECO:0000256" key="1">
    <source>
        <dbReference type="ARBA" id="ARBA00022679"/>
    </source>
</evidence>